<dbReference type="SUPFAM" id="SSF53474">
    <property type="entry name" value="alpha/beta-Hydrolases"/>
    <property type="match status" value="1"/>
</dbReference>
<evidence type="ECO:0000256" key="2">
    <source>
        <dbReference type="ARBA" id="ARBA00022645"/>
    </source>
</evidence>
<evidence type="ECO:0008006" key="6">
    <source>
        <dbReference type="Google" id="ProtNLM"/>
    </source>
</evidence>
<dbReference type="Gene3D" id="3.40.50.1820">
    <property type="entry name" value="alpha/beta hydrolase"/>
    <property type="match status" value="1"/>
</dbReference>
<evidence type="ECO:0000256" key="3">
    <source>
        <dbReference type="ARBA" id="ARBA00023180"/>
    </source>
</evidence>
<dbReference type="EMBL" id="JANBUH010000546">
    <property type="protein sequence ID" value="KAJ2750512.1"/>
    <property type="molecule type" value="Genomic_DNA"/>
</dbReference>
<evidence type="ECO:0000313" key="5">
    <source>
        <dbReference type="Proteomes" id="UP001140011"/>
    </source>
</evidence>
<sequence>AYTQALVWPGQTGFNQMEDLLWTVDGEDAGEVRTHRNLTFIRVFGSGHFVPLDRPKSALDMINRWVSNKAFS</sequence>
<dbReference type="GO" id="GO:0004185">
    <property type="term" value="F:serine-type carboxypeptidase activity"/>
    <property type="evidence" value="ECO:0007669"/>
    <property type="project" value="InterPro"/>
</dbReference>
<dbReference type="InterPro" id="IPR001563">
    <property type="entry name" value="Peptidase_S10"/>
</dbReference>
<dbReference type="Proteomes" id="UP001140011">
    <property type="component" value="Unassembled WGS sequence"/>
</dbReference>
<proteinExistence type="inferred from homology"/>
<keyword evidence="2" id="KW-0378">Hydrolase</keyword>
<dbReference type="Pfam" id="PF00450">
    <property type="entry name" value="Peptidase_S10"/>
    <property type="match status" value="1"/>
</dbReference>
<comment type="similarity">
    <text evidence="1">Belongs to the peptidase S10 family.</text>
</comment>
<organism evidence="4 5">
    <name type="scientific">Coemansia pectinata</name>
    <dbReference type="NCBI Taxonomy" id="1052879"/>
    <lineage>
        <taxon>Eukaryota</taxon>
        <taxon>Fungi</taxon>
        <taxon>Fungi incertae sedis</taxon>
        <taxon>Zoopagomycota</taxon>
        <taxon>Kickxellomycotina</taxon>
        <taxon>Kickxellomycetes</taxon>
        <taxon>Kickxellales</taxon>
        <taxon>Kickxellaceae</taxon>
        <taxon>Coemansia</taxon>
    </lineage>
</organism>
<dbReference type="InterPro" id="IPR033124">
    <property type="entry name" value="Ser_caboxypep_his_AS"/>
</dbReference>
<keyword evidence="2" id="KW-0121">Carboxypeptidase</keyword>
<evidence type="ECO:0000256" key="1">
    <source>
        <dbReference type="ARBA" id="ARBA00009431"/>
    </source>
</evidence>
<reference evidence="4" key="1">
    <citation type="submission" date="2022-07" db="EMBL/GenBank/DDBJ databases">
        <title>Phylogenomic reconstructions and comparative analyses of Kickxellomycotina fungi.</title>
        <authorList>
            <person name="Reynolds N.K."/>
            <person name="Stajich J.E."/>
            <person name="Barry K."/>
            <person name="Grigoriev I.V."/>
            <person name="Crous P."/>
            <person name="Smith M.E."/>
        </authorList>
    </citation>
    <scope>NUCLEOTIDE SEQUENCE</scope>
    <source>
        <strain evidence="4">BCRC 34297</strain>
    </source>
</reference>
<accession>A0A9W8GWN6</accession>
<dbReference type="OrthoDB" id="443318at2759"/>
<keyword evidence="3" id="KW-0325">Glycoprotein</keyword>
<dbReference type="InterPro" id="IPR029058">
    <property type="entry name" value="AB_hydrolase_fold"/>
</dbReference>
<feature type="non-terminal residue" evidence="4">
    <location>
        <position position="1"/>
    </location>
</feature>
<comment type="caution">
    <text evidence="4">The sequence shown here is derived from an EMBL/GenBank/DDBJ whole genome shotgun (WGS) entry which is preliminary data.</text>
</comment>
<dbReference type="GO" id="GO:0006508">
    <property type="term" value="P:proteolysis"/>
    <property type="evidence" value="ECO:0007669"/>
    <property type="project" value="InterPro"/>
</dbReference>
<dbReference type="PROSITE" id="PS00560">
    <property type="entry name" value="CARBOXYPEPT_SER_HIS"/>
    <property type="match status" value="1"/>
</dbReference>
<name>A0A9W8GWN6_9FUNG</name>
<dbReference type="AlphaFoldDB" id="A0A9W8GWN6"/>
<evidence type="ECO:0000313" key="4">
    <source>
        <dbReference type="EMBL" id="KAJ2750512.1"/>
    </source>
</evidence>
<keyword evidence="5" id="KW-1185">Reference proteome</keyword>
<keyword evidence="2" id="KW-0645">Protease</keyword>
<gene>
    <name evidence="4" type="ORF">GGI19_005068</name>
</gene>
<protein>
    <recommendedName>
        <fullName evidence="6">Serine carboxypeptidase</fullName>
    </recommendedName>
</protein>